<name>A0A381X9D2_9ZZZZ</name>
<feature type="domain" description="Membrane insertase YidC/Oxa/ALB C-terminal" evidence="14">
    <location>
        <begin position="274"/>
        <end position="466"/>
    </location>
</feature>
<gene>
    <name evidence="16" type="ORF">METZ01_LOCUS113641</name>
</gene>
<dbReference type="PANTHER" id="PTHR12428">
    <property type="entry name" value="OXA1"/>
    <property type="match status" value="1"/>
</dbReference>
<dbReference type="GO" id="GO:0015031">
    <property type="term" value="P:protein transport"/>
    <property type="evidence" value="ECO:0007669"/>
    <property type="project" value="UniProtKB-KW"/>
</dbReference>
<evidence type="ECO:0000256" key="9">
    <source>
        <dbReference type="ARBA" id="ARBA00023136"/>
    </source>
</evidence>
<comment type="similarity">
    <text evidence="2">Belongs to the OXA1/ALB3/YidC family. Type 1 subfamily.</text>
</comment>
<dbReference type="InterPro" id="IPR038221">
    <property type="entry name" value="YidC_periplasmic_sf"/>
</dbReference>
<dbReference type="InterPro" id="IPR047196">
    <property type="entry name" value="YidC_ALB_C"/>
</dbReference>
<dbReference type="PRINTS" id="PR00701">
    <property type="entry name" value="60KDINNERMP"/>
</dbReference>
<evidence type="ECO:0000256" key="8">
    <source>
        <dbReference type="ARBA" id="ARBA00022989"/>
    </source>
</evidence>
<keyword evidence="7" id="KW-0653">Protein transport</keyword>
<dbReference type="EMBL" id="UINC01014206">
    <property type="protein sequence ID" value="SVA60787.1"/>
    <property type="molecule type" value="Genomic_DNA"/>
</dbReference>
<feature type="non-terminal residue" evidence="16">
    <location>
        <position position="1"/>
    </location>
</feature>
<dbReference type="NCBIfam" id="TIGR03593">
    <property type="entry name" value="yidC_nterm"/>
    <property type="match status" value="1"/>
</dbReference>
<dbReference type="InterPro" id="IPR001708">
    <property type="entry name" value="YidC/ALB3/OXA1/COX18"/>
</dbReference>
<dbReference type="HAMAP" id="MF_01810">
    <property type="entry name" value="YidC_type1"/>
    <property type="match status" value="1"/>
</dbReference>
<evidence type="ECO:0000256" key="12">
    <source>
        <dbReference type="ARBA" id="ARBA00033342"/>
    </source>
</evidence>
<keyword evidence="10" id="KW-0143">Chaperone</keyword>
<keyword evidence="8 13" id="KW-1133">Transmembrane helix</keyword>
<dbReference type="Pfam" id="PF02096">
    <property type="entry name" value="60KD_IMP"/>
    <property type="match status" value="1"/>
</dbReference>
<dbReference type="PRINTS" id="PR01900">
    <property type="entry name" value="YIDCPROTEIN"/>
</dbReference>
<evidence type="ECO:0000256" key="13">
    <source>
        <dbReference type="SAM" id="Phobius"/>
    </source>
</evidence>
<dbReference type="GO" id="GO:0005886">
    <property type="term" value="C:plasma membrane"/>
    <property type="evidence" value="ECO:0007669"/>
    <property type="project" value="UniProtKB-SubCell"/>
</dbReference>
<dbReference type="AlphaFoldDB" id="A0A381X9D2"/>
<evidence type="ECO:0000256" key="7">
    <source>
        <dbReference type="ARBA" id="ARBA00022927"/>
    </source>
</evidence>
<dbReference type="InterPro" id="IPR028053">
    <property type="entry name" value="Membr_insert_YidC_N"/>
</dbReference>
<feature type="transmembrane region" description="Helical" evidence="13">
    <location>
        <begin position="339"/>
        <end position="360"/>
    </location>
</feature>
<evidence type="ECO:0000256" key="2">
    <source>
        <dbReference type="ARBA" id="ARBA00010527"/>
    </source>
</evidence>
<evidence type="ECO:0000256" key="3">
    <source>
        <dbReference type="ARBA" id="ARBA00015325"/>
    </source>
</evidence>
<protein>
    <recommendedName>
        <fullName evidence="3">Membrane protein insertase YidC</fullName>
    </recommendedName>
    <alternativeName>
        <fullName evidence="12">Foldase YidC</fullName>
    </alternativeName>
    <alternativeName>
        <fullName evidence="11">Membrane integrase YidC</fullName>
    </alternativeName>
</protein>
<dbReference type="NCBIfam" id="TIGR03592">
    <property type="entry name" value="yidC_oxa1_cterm"/>
    <property type="match status" value="1"/>
</dbReference>
<comment type="subcellular location">
    <subcellularLocation>
        <location evidence="1">Cell inner membrane</location>
        <topology evidence="1">Multi-pass membrane protein</topology>
    </subcellularLocation>
</comment>
<organism evidence="16">
    <name type="scientific">marine metagenome</name>
    <dbReference type="NCBI Taxonomy" id="408172"/>
    <lineage>
        <taxon>unclassified sequences</taxon>
        <taxon>metagenomes</taxon>
        <taxon>ecological metagenomes</taxon>
    </lineage>
</organism>
<sequence>SDLYFAEISSRAGGSINSFILKKHLGPDSNYVDLIDDANRENLSIQAKNLDAELLDLSSPWRIRNVPYTERITAPTSITFFTSIYKNKEITKTITFYPDSYLLDIEIDLSSCSGELLSGLFSFSWYGGLPSTEKNTSEDQTYFGSYVYQGGELDDIKASQGENILNSYKGSLDWVVIRTKYFLTSFIPNDPTVVISASIGASYNDRETYDMSLFVPSNDLFRTSVYLGPLEYSRINQIGKDLDLVMNFGWFIIVPISKGVLWLLKNMHSYIPNYGFVLILFSVLIKVVVYPLTKKSYQSTRAMQALQPEVAALKEKLKANPQKLNQATMALYKKRGVNPLGGCLPMLLQMPLLFALFTVFRTTIELRGEPFILWIKDLSAPDVIFDLPFSIPIYGDFVCALPILMAFSMFIQQKMMTGGAEQQAQQKMMQYFMMAFFFLIFNSFPSGLNLYYTLFNVLTILQQKYVSS</sequence>
<evidence type="ECO:0000256" key="10">
    <source>
        <dbReference type="ARBA" id="ARBA00023186"/>
    </source>
</evidence>
<dbReference type="GO" id="GO:0032977">
    <property type="term" value="F:membrane insertase activity"/>
    <property type="evidence" value="ECO:0007669"/>
    <property type="project" value="InterPro"/>
</dbReference>
<evidence type="ECO:0000256" key="6">
    <source>
        <dbReference type="ARBA" id="ARBA00022692"/>
    </source>
</evidence>
<keyword evidence="9 13" id="KW-0472">Membrane</keyword>
<evidence type="ECO:0000259" key="15">
    <source>
        <dbReference type="Pfam" id="PF14849"/>
    </source>
</evidence>
<proteinExistence type="inferred from homology"/>
<evidence type="ECO:0000256" key="11">
    <source>
        <dbReference type="ARBA" id="ARBA00033245"/>
    </source>
</evidence>
<evidence type="ECO:0000259" key="14">
    <source>
        <dbReference type="Pfam" id="PF02096"/>
    </source>
</evidence>
<feature type="domain" description="Membrane insertase YidC N-terminal" evidence="15">
    <location>
        <begin position="2"/>
        <end position="253"/>
    </location>
</feature>
<dbReference type="CDD" id="cd19961">
    <property type="entry name" value="EcYidC-like_peri"/>
    <property type="match status" value="1"/>
</dbReference>
<keyword evidence="4" id="KW-0813">Transport</keyword>
<dbReference type="GO" id="GO:0051205">
    <property type="term" value="P:protein insertion into membrane"/>
    <property type="evidence" value="ECO:0007669"/>
    <property type="project" value="TreeGrafter"/>
</dbReference>
<dbReference type="Pfam" id="PF14849">
    <property type="entry name" value="YidC_periplas"/>
    <property type="match status" value="1"/>
</dbReference>
<feature type="transmembrane region" description="Helical" evidence="13">
    <location>
        <begin position="270"/>
        <end position="293"/>
    </location>
</feature>
<keyword evidence="5" id="KW-1003">Cell membrane</keyword>
<dbReference type="InterPro" id="IPR019998">
    <property type="entry name" value="Membr_insert_YidC"/>
</dbReference>
<reference evidence="16" key="1">
    <citation type="submission" date="2018-05" db="EMBL/GenBank/DDBJ databases">
        <authorList>
            <person name="Lanie J.A."/>
            <person name="Ng W.-L."/>
            <person name="Kazmierczak K.M."/>
            <person name="Andrzejewski T.M."/>
            <person name="Davidsen T.M."/>
            <person name="Wayne K.J."/>
            <person name="Tettelin H."/>
            <person name="Glass J.I."/>
            <person name="Rusch D."/>
            <person name="Podicherti R."/>
            <person name="Tsui H.-C.T."/>
            <person name="Winkler M.E."/>
        </authorList>
    </citation>
    <scope>NUCLEOTIDE SEQUENCE</scope>
</reference>
<accession>A0A381X9D2</accession>
<evidence type="ECO:0000256" key="1">
    <source>
        <dbReference type="ARBA" id="ARBA00004429"/>
    </source>
</evidence>
<evidence type="ECO:0000256" key="5">
    <source>
        <dbReference type="ARBA" id="ARBA00022475"/>
    </source>
</evidence>
<evidence type="ECO:0000256" key="4">
    <source>
        <dbReference type="ARBA" id="ARBA00022448"/>
    </source>
</evidence>
<dbReference type="CDD" id="cd20070">
    <property type="entry name" value="5TM_YidC_Alb3"/>
    <property type="match status" value="1"/>
</dbReference>
<feature type="transmembrane region" description="Helical" evidence="13">
    <location>
        <begin position="391"/>
        <end position="411"/>
    </location>
</feature>
<dbReference type="Gene3D" id="2.70.98.90">
    <property type="match status" value="1"/>
</dbReference>
<dbReference type="InterPro" id="IPR028055">
    <property type="entry name" value="YidC/Oxa/ALB_C"/>
</dbReference>
<keyword evidence="6 13" id="KW-0812">Transmembrane</keyword>
<dbReference type="PANTHER" id="PTHR12428:SF65">
    <property type="entry name" value="CYTOCHROME C OXIDASE ASSEMBLY PROTEIN COX18, MITOCHONDRIAL"/>
    <property type="match status" value="1"/>
</dbReference>
<evidence type="ECO:0000313" key="16">
    <source>
        <dbReference type="EMBL" id="SVA60787.1"/>
    </source>
</evidence>
<feature type="transmembrane region" description="Helical" evidence="13">
    <location>
        <begin position="431"/>
        <end position="452"/>
    </location>
</feature>